<proteinExistence type="predicted"/>
<accession>A0ABZ3CQL7</accession>
<evidence type="ECO:0000313" key="1">
    <source>
        <dbReference type="EMBL" id="XAD53469.1"/>
    </source>
</evidence>
<dbReference type="Proteomes" id="UP001453229">
    <property type="component" value="Chromosome"/>
</dbReference>
<dbReference type="Pfam" id="PF05135">
    <property type="entry name" value="Phage_connect_1"/>
    <property type="match status" value="1"/>
</dbReference>
<reference evidence="1 2" key="1">
    <citation type="submission" date="2024-04" db="EMBL/GenBank/DDBJ databases">
        <title>Salinicola lusitanus LLJ914,a marine bacterium isolated from the Okinawa Trough.</title>
        <authorList>
            <person name="Li J."/>
        </authorList>
    </citation>
    <scope>NUCLEOTIDE SEQUENCE [LARGE SCALE GENOMIC DNA]</scope>
    <source>
        <strain evidence="1 2">LLJ914</strain>
    </source>
</reference>
<organism evidence="1 2">
    <name type="scientific">Salinicola lusitanus</name>
    <dbReference type="NCBI Taxonomy" id="1949085"/>
    <lineage>
        <taxon>Bacteria</taxon>
        <taxon>Pseudomonadati</taxon>
        <taxon>Pseudomonadota</taxon>
        <taxon>Gammaproteobacteria</taxon>
        <taxon>Oceanospirillales</taxon>
        <taxon>Halomonadaceae</taxon>
        <taxon>Salinicola</taxon>
    </lineage>
</organism>
<dbReference type="InterPro" id="IPR021146">
    <property type="entry name" value="Phage_gp6-like_head-tail"/>
</dbReference>
<keyword evidence="2" id="KW-1185">Reference proteome</keyword>
<sequence length="110" mass="11861">MSLIDLALAKRHLRLDVDFVEEDEIIGLYLAAAQDAAEQFLGRKLYAEGAVLPADDPNGLVMPASVKAAILLTLGHLYGNREDVVIGTIATDMPNGAQALLWPYRTDIGV</sequence>
<evidence type="ECO:0000313" key="2">
    <source>
        <dbReference type="Proteomes" id="UP001453229"/>
    </source>
</evidence>
<dbReference type="CDD" id="cd08054">
    <property type="entry name" value="gp6"/>
    <property type="match status" value="1"/>
</dbReference>
<protein>
    <submittedName>
        <fullName evidence="1">Head-tail connector protein</fullName>
    </submittedName>
</protein>
<dbReference type="NCBIfam" id="TIGR01560">
    <property type="entry name" value="put_DNA_pack"/>
    <property type="match status" value="1"/>
</dbReference>
<dbReference type="EMBL" id="CP151919">
    <property type="protein sequence ID" value="XAD53469.1"/>
    <property type="molecule type" value="Genomic_DNA"/>
</dbReference>
<name>A0ABZ3CQL7_9GAMM</name>
<dbReference type="InterPro" id="IPR006450">
    <property type="entry name" value="Phage_HK97_gp6-like"/>
</dbReference>
<dbReference type="Gene3D" id="1.10.3230.30">
    <property type="entry name" value="Phage gp6-like head-tail connector protein"/>
    <property type="match status" value="1"/>
</dbReference>
<dbReference type="RefSeq" id="WP_342594529.1">
    <property type="nucleotide sequence ID" value="NZ_CP151919.1"/>
</dbReference>
<gene>
    <name evidence="1" type="ORF">AAGT95_16715</name>
</gene>